<evidence type="ECO:0000313" key="3">
    <source>
        <dbReference type="Proteomes" id="UP000255389"/>
    </source>
</evidence>
<dbReference type="InterPro" id="IPR036188">
    <property type="entry name" value="FAD/NAD-bd_sf"/>
</dbReference>
<dbReference type="Gene3D" id="3.30.9.10">
    <property type="entry name" value="D-Amino Acid Oxidase, subunit A, domain 2"/>
    <property type="match status" value="1"/>
</dbReference>
<dbReference type="Pfam" id="PF01266">
    <property type="entry name" value="DAO"/>
    <property type="match status" value="1"/>
</dbReference>
<dbReference type="AlphaFoldDB" id="A0A378UXU3"/>
<feature type="domain" description="FAD dependent oxidoreductase" evidence="1">
    <location>
        <begin position="6"/>
        <end position="100"/>
    </location>
</feature>
<protein>
    <submittedName>
        <fullName evidence="2">FAD dependent oxidoreductase</fullName>
    </submittedName>
</protein>
<evidence type="ECO:0000259" key="1">
    <source>
        <dbReference type="Pfam" id="PF01266"/>
    </source>
</evidence>
<gene>
    <name evidence="2" type="ORF">NCTC1542_04419</name>
</gene>
<accession>A0A378UXU3</accession>
<dbReference type="Gene3D" id="3.50.50.60">
    <property type="entry name" value="FAD/NAD(P)-binding domain"/>
    <property type="match status" value="1"/>
</dbReference>
<reference evidence="2 3" key="1">
    <citation type="submission" date="2018-06" db="EMBL/GenBank/DDBJ databases">
        <authorList>
            <consortium name="Pathogen Informatics"/>
            <person name="Doyle S."/>
        </authorList>
    </citation>
    <scope>NUCLEOTIDE SEQUENCE [LARGE SCALE GENOMIC DNA]</scope>
    <source>
        <strain evidence="2 3">NCTC1542</strain>
    </source>
</reference>
<sequence>MAIDLHQMYTPQPDGSLLIGDTHYRDISAPPFQSEEGFEVLLREARKLFGVNDIEVIERWQGVYTSAPDQEFLIEQPIEGTHVVTVTTGIGMTTSMGLAHGSVGNALDRLVATV</sequence>
<organism evidence="2 3">
    <name type="scientific">Mycolicibacterium fortuitum</name>
    <name type="common">Mycobacterium fortuitum</name>
    <dbReference type="NCBI Taxonomy" id="1766"/>
    <lineage>
        <taxon>Bacteria</taxon>
        <taxon>Bacillati</taxon>
        <taxon>Actinomycetota</taxon>
        <taxon>Actinomycetes</taxon>
        <taxon>Mycobacteriales</taxon>
        <taxon>Mycobacteriaceae</taxon>
        <taxon>Mycolicibacterium</taxon>
    </lineage>
</organism>
<dbReference type="EMBL" id="UGQY01000004">
    <property type="protein sequence ID" value="SUA02943.1"/>
    <property type="molecule type" value="Genomic_DNA"/>
</dbReference>
<evidence type="ECO:0000313" key="2">
    <source>
        <dbReference type="EMBL" id="SUA02943.1"/>
    </source>
</evidence>
<proteinExistence type="predicted"/>
<dbReference type="InterPro" id="IPR006076">
    <property type="entry name" value="FAD-dep_OxRdtase"/>
</dbReference>
<dbReference type="Proteomes" id="UP000255389">
    <property type="component" value="Unassembled WGS sequence"/>
</dbReference>
<name>A0A378UXU3_MYCFO</name>